<reference evidence="9" key="1">
    <citation type="submission" date="2017-01" db="EMBL/GenBank/DDBJ databases">
        <title>Comparative genomics of anhydrobiosis in the tardigrade Hypsibius dujardini.</title>
        <authorList>
            <person name="Yoshida Y."/>
            <person name="Koutsovoulos G."/>
            <person name="Laetsch D."/>
            <person name="Stevens L."/>
            <person name="Kumar S."/>
            <person name="Horikawa D."/>
            <person name="Ishino K."/>
            <person name="Komine S."/>
            <person name="Tomita M."/>
            <person name="Blaxter M."/>
            <person name="Arakawa K."/>
        </authorList>
    </citation>
    <scope>NUCLEOTIDE SEQUENCE [LARGE SCALE GENOMIC DNA]</scope>
    <source>
        <strain evidence="9">Z151</strain>
    </source>
</reference>
<keyword evidence="5 7" id="KW-1133">Transmembrane helix</keyword>
<comment type="function">
    <text evidence="7">May be involved in iron transport and iron homeostasis.</text>
</comment>
<evidence type="ECO:0000256" key="2">
    <source>
        <dbReference type="ARBA" id="ARBA00006279"/>
    </source>
</evidence>
<sequence length="279" mass="30843">MLFAIVGDCASVAMNIIVEKDWVVVIAGGSKTDLADMNATIRRIDLTCQILSPIIIAQIMTFGAHYIGTIVVSVWNVLSMVAEYFILQKVYEQRPQLAVKASKSASSDQQPPAKRPLHRQIFRSCFAIRDGWQTYFKNRVAPAGIGLAFLYMTVLSFSGVTNTYVRTQGLSESVISIMMAVGAVTGIAGTFVFPILRQKVGLERTGLFALAFQLAFLCLCVISVWLPGTPFDPDFVRETQNETMIELMKEDRNSTQINSGKWITQPAEKLPSVFVFLIG</sequence>
<evidence type="ECO:0000256" key="4">
    <source>
        <dbReference type="ARBA" id="ARBA00022692"/>
    </source>
</evidence>
<proteinExistence type="inferred from homology"/>
<dbReference type="InterPro" id="IPR009716">
    <property type="entry name" value="Ferroportin-1"/>
</dbReference>
<protein>
    <recommendedName>
        <fullName evidence="7">Solute carrier family 40 member</fullName>
    </recommendedName>
</protein>
<evidence type="ECO:0000256" key="7">
    <source>
        <dbReference type="RuleBase" id="RU365065"/>
    </source>
</evidence>
<evidence type="ECO:0000256" key="5">
    <source>
        <dbReference type="ARBA" id="ARBA00022989"/>
    </source>
</evidence>
<dbReference type="Gene3D" id="1.20.1250.20">
    <property type="entry name" value="MFS general substrate transporter like domains"/>
    <property type="match status" value="1"/>
</dbReference>
<keyword evidence="7" id="KW-0406">Ion transport</keyword>
<dbReference type="GO" id="GO:0005381">
    <property type="term" value="F:iron ion transmembrane transporter activity"/>
    <property type="evidence" value="ECO:0007669"/>
    <property type="project" value="UniProtKB-UniRule"/>
</dbReference>
<comment type="similarity">
    <text evidence="2 7">Belongs to the ferroportin (FP) (TC 2.A.100) family. SLC40A subfamily.</text>
</comment>
<evidence type="ECO:0000256" key="1">
    <source>
        <dbReference type="ARBA" id="ARBA00004141"/>
    </source>
</evidence>
<feature type="transmembrane region" description="Helical" evidence="7">
    <location>
        <begin position="140"/>
        <end position="161"/>
    </location>
</feature>
<feature type="transmembrane region" description="Helical" evidence="7">
    <location>
        <begin position="173"/>
        <end position="195"/>
    </location>
</feature>
<dbReference type="PANTHER" id="PTHR11660:SF57">
    <property type="entry name" value="SOLUTE CARRIER FAMILY 40 MEMBER"/>
    <property type="match status" value="1"/>
</dbReference>
<gene>
    <name evidence="8" type="ORF">BV898_09404</name>
</gene>
<evidence type="ECO:0000256" key="6">
    <source>
        <dbReference type="ARBA" id="ARBA00023136"/>
    </source>
</evidence>
<comment type="caution">
    <text evidence="8">The sequence shown here is derived from an EMBL/GenBank/DDBJ whole genome shotgun (WGS) entry which is preliminary data.</text>
</comment>
<dbReference type="SUPFAM" id="SSF103473">
    <property type="entry name" value="MFS general substrate transporter"/>
    <property type="match status" value="1"/>
</dbReference>
<dbReference type="Proteomes" id="UP000192578">
    <property type="component" value="Unassembled WGS sequence"/>
</dbReference>
<dbReference type="GO" id="GO:0016020">
    <property type="term" value="C:membrane"/>
    <property type="evidence" value="ECO:0007669"/>
    <property type="project" value="UniProtKB-SubCell"/>
</dbReference>
<feature type="transmembrane region" description="Helical" evidence="7">
    <location>
        <begin position="207"/>
        <end position="226"/>
    </location>
</feature>
<dbReference type="OrthoDB" id="648861at2759"/>
<comment type="subcellular location">
    <subcellularLocation>
        <location evidence="1 7">Membrane</location>
        <topology evidence="1 7">Multi-pass membrane protein</topology>
    </subcellularLocation>
</comment>
<dbReference type="AlphaFoldDB" id="A0A1W0WMR5"/>
<dbReference type="EMBL" id="MTYJ01000074">
    <property type="protein sequence ID" value="OQV16413.1"/>
    <property type="molecule type" value="Genomic_DNA"/>
</dbReference>
<accession>A0A1W0WMR5</accession>
<keyword evidence="4 7" id="KW-0812">Transmembrane</keyword>
<evidence type="ECO:0000256" key="3">
    <source>
        <dbReference type="ARBA" id="ARBA00022448"/>
    </source>
</evidence>
<comment type="caution">
    <text evidence="7">Lacks conserved residue(s) required for the propagation of feature annotation.</text>
</comment>
<dbReference type="InterPro" id="IPR036259">
    <property type="entry name" value="MFS_trans_sf"/>
</dbReference>
<dbReference type="PANTHER" id="PTHR11660">
    <property type="entry name" value="SOLUTE CARRIER FAMILY 40 MEMBER"/>
    <property type="match status" value="1"/>
</dbReference>
<dbReference type="Pfam" id="PF06963">
    <property type="entry name" value="FPN1"/>
    <property type="match status" value="1"/>
</dbReference>
<name>A0A1W0WMR5_HYPEX</name>
<evidence type="ECO:0000313" key="9">
    <source>
        <dbReference type="Proteomes" id="UP000192578"/>
    </source>
</evidence>
<keyword evidence="6 7" id="KW-0472">Membrane</keyword>
<organism evidence="8 9">
    <name type="scientific">Hypsibius exemplaris</name>
    <name type="common">Freshwater tardigrade</name>
    <dbReference type="NCBI Taxonomy" id="2072580"/>
    <lineage>
        <taxon>Eukaryota</taxon>
        <taxon>Metazoa</taxon>
        <taxon>Ecdysozoa</taxon>
        <taxon>Tardigrada</taxon>
        <taxon>Eutardigrada</taxon>
        <taxon>Parachela</taxon>
        <taxon>Hypsibioidea</taxon>
        <taxon>Hypsibiidae</taxon>
        <taxon>Hypsibius</taxon>
    </lineage>
</organism>
<keyword evidence="9" id="KW-1185">Reference proteome</keyword>
<evidence type="ECO:0000313" key="8">
    <source>
        <dbReference type="EMBL" id="OQV16413.1"/>
    </source>
</evidence>
<keyword evidence="3 7" id="KW-0813">Transport</keyword>